<dbReference type="AlphaFoldDB" id="A0A3S1B901"/>
<dbReference type="OrthoDB" id="10030815at2759"/>
<evidence type="ECO:0008006" key="4">
    <source>
        <dbReference type="Google" id="ProtNLM"/>
    </source>
</evidence>
<dbReference type="SUPFAM" id="SSF56219">
    <property type="entry name" value="DNase I-like"/>
    <property type="match status" value="1"/>
</dbReference>
<keyword evidence="3" id="KW-1185">Reference proteome</keyword>
<protein>
    <recommendedName>
        <fullName evidence="4">Endonuclease/exonuclease/phosphatase domain-containing protein</fullName>
    </recommendedName>
</protein>
<dbReference type="STRING" id="188477.A0A3S1B901"/>
<dbReference type="Gene3D" id="3.60.10.10">
    <property type="entry name" value="Endonuclease/exonuclease/phosphatase"/>
    <property type="match status" value="1"/>
</dbReference>
<evidence type="ECO:0000313" key="3">
    <source>
        <dbReference type="Proteomes" id="UP000271974"/>
    </source>
</evidence>
<evidence type="ECO:0000313" key="2">
    <source>
        <dbReference type="EMBL" id="RUS78799.1"/>
    </source>
</evidence>
<dbReference type="EMBL" id="RQTK01000489">
    <property type="protein sequence ID" value="RUS78799.1"/>
    <property type="molecule type" value="Genomic_DNA"/>
</dbReference>
<feature type="region of interest" description="Disordered" evidence="1">
    <location>
        <begin position="270"/>
        <end position="293"/>
    </location>
</feature>
<gene>
    <name evidence="2" type="ORF">EGW08_013449</name>
</gene>
<name>A0A3S1B901_ELYCH</name>
<sequence>MTCAGESSREACVPTTLLTTKNKTRIWTWNIRTLYETGRTAQACREMDRFNSKDRRVTITHCYAPTNVADIEDTVNFYEHAQTIIDKVPKRDMKILSGDFNTKVGIDNTNLEYIMGIHSTVEQNENGEFFTEFCSFNDLVIGGTLFPRKNIHKTTWISRDGKTENQIDHTPISRKWGRSLHDVRVKGGAAAASDHHLVAALLKTKIKSFNESAGRPAHKYNIREKQKSDHFKIKMRKRFSVLSYYQKRQSTNSDEVCERHGRRHVQLFGSRSLENTRSGSQLTPGHAPRKGRT</sequence>
<proteinExistence type="predicted"/>
<organism evidence="2 3">
    <name type="scientific">Elysia chlorotica</name>
    <name type="common">Eastern emerald elysia</name>
    <name type="synonym">Sea slug</name>
    <dbReference type="NCBI Taxonomy" id="188477"/>
    <lineage>
        <taxon>Eukaryota</taxon>
        <taxon>Metazoa</taxon>
        <taxon>Spiralia</taxon>
        <taxon>Lophotrochozoa</taxon>
        <taxon>Mollusca</taxon>
        <taxon>Gastropoda</taxon>
        <taxon>Heterobranchia</taxon>
        <taxon>Euthyneura</taxon>
        <taxon>Panpulmonata</taxon>
        <taxon>Sacoglossa</taxon>
        <taxon>Placobranchoidea</taxon>
        <taxon>Plakobranchidae</taxon>
        <taxon>Elysia</taxon>
    </lineage>
</organism>
<reference evidence="2 3" key="1">
    <citation type="submission" date="2019-01" db="EMBL/GenBank/DDBJ databases">
        <title>A draft genome assembly of the solar-powered sea slug Elysia chlorotica.</title>
        <authorList>
            <person name="Cai H."/>
            <person name="Li Q."/>
            <person name="Fang X."/>
            <person name="Li J."/>
            <person name="Curtis N.E."/>
            <person name="Altenburger A."/>
            <person name="Shibata T."/>
            <person name="Feng M."/>
            <person name="Maeda T."/>
            <person name="Schwartz J.A."/>
            <person name="Shigenobu S."/>
            <person name="Lundholm N."/>
            <person name="Nishiyama T."/>
            <person name="Yang H."/>
            <person name="Hasebe M."/>
            <person name="Li S."/>
            <person name="Pierce S.K."/>
            <person name="Wang J."/>
        </authorList>
    </citation>
    <scope>NUCLEOTIDE SEQUENCE [LARGE SCALE GENOMIC DNA]</scope>
    <source>
        <strain evidence="2">EC2010</strain>
        <tissue evidence="2">Whole organism of an adult</tissue>
    </source>
</reference>
<dbReference type="InterPro" id="IPR036691">
    <property type="entry name" value="Endo/exonu/phosph_ase_sf"/>
</dbReference>
<feature type="compositionally biased region" description="Polar residues" evidence="1">
    <location>
        <begin position="272"/>
        <end position="283"/>
    </location>
</feature>
<dbReference type="Proteomes" id="UP000271974">
    <property type="component" value="Unassembled WGS sequence"/>
</dbReference>
<comment type="caution">
    <text evidence="2">The sequence shown here is derived from an EMBL/GenBank/DDBJ whole genome shotgun (WGS) entry which is preliminary data.</text>
</comment>
<accession>A0A3S1B901</accession>
<evidence type="ECO:0000256" key="1">
    <source>
        <dbReference type="SAM" id="MobiDB-lite"/>
    </source>
</evidence>